<proteinExistence type="predicted"/>
<reference evidence="2 3" key="1">
    <citation type="submission" date="2007-03" db="EMBL/GenBank/DDBJ databases">
        <authorList>
            <person name="Fulton L."/>
            <person name="Clifton S."/>
            <person name="Fulton B."/>
            <person name="Xu J."/>
            <person name="Minx P."/>
            <person name="Pepin K.H."/>
            <person name="Johnson M."/>
            <person name="Thiruvilangam P."/>
            <person name="Bhonagiri V."/>
            <person name="Nash W.E."/>
            <person name="Mardis E.R."/>
            <person name="Wilson R.K."/>
        </authorList>
    </citation>
    <scope>NUCLEOTIDE SEQUENCE [LARGE SCALE GENOMIC DNA]</scope>
    <source>
        <strain evidence="3">ATCC 8483 / DSM 1896 / JCM 5824 / BCRC 10623 / CCUG 4943 / NCTC 11153</strain>
    </source>
</reference>
<accession>A0AAN3DA72</accession>
<feature type="compositionally biased region" description="Basic residues" evidence="1">
    <location>
        <begin position="9"/>
        <end position="24"/>
    </location>
</feature>
<evidence type="ECO:0000256" key="1">
    <source>
        <dbReference type="SAM" id="MobiDB-lite"/>
    </source>
</evidence>
<feature type="region of interest" description="Disordered" evidence="1">
    <location>
        <begin position="1"/>
        <end position="48"/>
    </location>
</feature>
<dbReference type="EMBL" id="AAXF02000036">
    <property type="protein sequence ID" value="EDO13642.1"/>
    <property type="molecule type" value="Genomic_DNA"/>
</dbReference>
<name>A0AAN3DA72_BACO1</name>
<protein>
    <submittedName>
        <fullName evidence="2">Uncharacterized protein</fullName>
    </submittedName>
</protein>
<feature type="compositionally biased region" description="Basic residues" evidence="1">
    <location>
        <begin position="32"/>
        <end position="48"/>
    </location>
</feature>
<dbReference type="AlphaFoldDB" id="A0AAN3DA72"/>
<reference evidence="3" key="2">
    <citation type="submission" date="2007-04" db="EMBL/GenBank/DDBJ databases">
        <title>Draft genome sequence of Bacteroides ovatus (ATCC 8483).</title>
        <authorList>
            <person name="Sudarsanam P."/>
            <person name="Ley R."/>
            <person name="Guruge J."/>
            <person name="Turnbaugh P.J."/>
            <person name="Mahowald M."/>
            <person name="Liep D."/>
            <person name="Gordon J."/>
        </authorList>
    </citation>
    <scope>NUCLEOTIDE SEQUENCE [LARGE SCALE GENOMIC DNA]</scope>
    <source>
        <strain evidence="3">ATCC 8483 / DSM 1896 / JCM 5824 / BCRC 10623 / CCUG 4943 / NCTC 11153</strain>
    </source>
</reference>
<dbReference type="Proteomes" id="UP000005475">
    <property type="component" value="Unassembled WGS sequence"/>
</dbReference>
<gene>
    <name evidence="2" type="ORF">BACOVA_00685</name>
</gene>
<sequence>MIRIDKGSFNKRNRKNRLIFKIRNKNIEKQQDRRKKAEGKEKRKINKS</sequence>
<organism evidence="2 3">
    <name type="scientific">Bacteroides ovatus (strain ATCC 8483 / DSM 1896 / JCM 5824 / BCRC 10623 / CCUG 4943 / NCTC 11153)</name>
    <dbReference type="NCBI Taxonomy" id="411476"/>
    <lineage>
        <taxon>Bacteria</taxon>
        <taxon>Pseudomonadati</taxon>
        <taxon>Bacteroidota</taxon>
        <taxon>Bacteroidia</taxon>
        <taxon>Bacteroidales</taxon>
        <taxon>Bacteroidaceae</taxon>
        <taxon>Bacteroides</taxon>
    </lineage>
</organism>
<evidence type="ECO:0000313" key="2">
    <source>
        <dbReference type="EMBL" id="EDO13642.1"/>
    </source>
</evidence>
<evidence type="ECO:0000313" key="3">
    <source>
        <dbReference type="Proteomes" id="UP000005475"/>
    </source>
</evidence>
<comment type="caution">
    <text evidence="2">The sequence shown here is derived from an EMBL/GenBank/DDBJ whole genome shotgun (WGS) entry which is preliminary data.</text>
</comment>